<dbReference type="EMBL" id="JACEIK010003550">
    <property type="protein sequence ID" value="MCD9642157.1"/>
    <property type="molecule type" value="Genomic_DNA"/>
</dbReference>
<name>A0ABS8V6Y7_DATST</name>
<comment type="caution">
    <text evidence="2">The sequence shown here is derived from an EMBL/GenBank/DDBJ whole genome shotgun (WGS) entry which is preliminary data.</text>
</comment>
<keyword evidence="3" id="KW-1185">Reference proteome</keyword>
<evidence type="ECO:0000313" key="2">
    <source>
        <dbReference type="EMBL" id="MCD9642157.1"/>
    </source>
</evidence>
<accession>A0ABS8V6Y7</accession>
<evidence type="ECO:0000256" key="1">
    <source>
        <dbReference type="SAM" id="MobiDB-lite"/>
    </source>
</evidence>
<protein>
    <submittedName>
        <fullName evidence="2">Uncharacterized protein</fullName>
    </submittedName>
</protein>
<dbReference type="Proteomes" id="UP000823775">
    <property type="component" value="Unassembled WGS sequence"/>
</dbReference>
<sequence length="129" mass="15723">MRRDRKEKGGNLMRTDSSVPKSGERYCGEEQASEGRKKERVKRLVVCYCRRRQWREKRGEEGYWRIWIVLGCRTVRGREEEDGCMWSLGRGRWDWPEIRWLPVWCYSSSNGMLVSRRGRYLTERENERR</sequence>
<organism evidence="2 3">
    <name type="scientific">Datura stramonium</name>
    <name type="common">Jimsonweed</name>
    <name type="synonym">Common thornapple</name>
    <dbReference type="NCBI Taxonomy" id="4076"/>
    <lineage>
        <taxon>Eukaryota</taxon>
        <taxon>Viridiplantae</taxon>
        <taxon>Streptophyta</taxon>
        <taxon>Embryophyta</taxon>
        <taxon>Tracheophyta</taxon>
        <taxon>Spermatophyta</taxon>
        <taxon>Magnoliopsida</taxon>
        <taxon>eudicotyledons</taxon>
        <taxon>Gunneridae</taxon>
        <taxon>Pentapetalae</taxon>
        <taxon>asterids</taxon>
        <taxon>lamiids</taxon>
        <taxon>Solanales</taxon>
        <taxon>Solanaceae</taxon>
        <taxon>Solanoideae</taxon>
        <taxon>Datureae</taxon>
        <taxon>Datura</taxon>
    </lineage>
</organism>
<evidence type="ECO:0000313" key="3">
    <source>
        <dbReference type="Proteomes" id="UP000823775"/>
    </source>
</evidence>
<feature type="region of interest" description="Disordered" evidence="1">
    <location>
        <begin position="1"/>
        <end position="38"/>
    </location>
</feature>
<reference evidence="2 3" key="1">
    <citation type="journal article" date="2021" name="BMC Genomics">
        <title>Datura genome reveals duplications of psychoactive alkaloid biosynthetic genes and high mutation rate following tissue culture.</title>
        <authorList>
            <person name="Rajewski A."/>
            <person name="Carter-House D."/>
            <person name="Stajich J."/>
            <person name="Litt A."/>
        </authorList>
    </citation>
    <scope>NUCLEOTIDE SEQUENCE [LARGE SCALE GENOMIC DNA]</scope>
    <source>
        <strain evidence="2">AR-01</strain>
    </source>
</reference>
<proteinExistence type="predicted"/>
<feature type="compositionally biased region" description="Basic and acidic residues" evidence="1">
    <location>
        <begin position="22"/>
        <end position="37"/>
    </location>
</feature>
<gene>
    <name evidence="2" type="ORF">HAX54_028840</name>
</gene>